<gene>
    <name evidence="1" type="ORF">RNB18_35725</name>
</gene>
<dbReference type="Proteomes" id="UP001183824">
    <property type="component" value="Unassembled WGS sequence"/>
</dbReference>
<dbReference type="RefSeq" id="WP_311718219.1">
    <property type="nucleotide sequence ID" value="NZ_JAVREZ010000015.1"/>
</dbReference>
<reference evidence="2" key="1">
    <citation type="submission" date="2023-07" db="EMBL/GenBank/DDBJ databases">
        <title>30 novel species of actinomycetes from the DSMZ collection.</title>
        <authorList>
            <person name="Nouioui I."/>
        </authorList>
    </citation>
    <scope>NUCLEOTIDE SEQUENCE [LARGE SCALE GENOMIC DNA]</scope>
    <source>
        <strain evidence="2">DSM 41640</strain>
    </source>
</reference>
<dbReference type="EMBL" id="JAVREZ010000015">
    <property type="protein sequence ID" value="MDT0485449.1"/>
    <property type="molecule type" value="Genomic_DNA"/>
</dbReference>
<organism evidence="1 2">
    <name type="scientific">Streptomyces doebereineriae</name>
    <dbReference type="NCBI Taxonomy" id="3075528"/>
    <lineage>
        <taxon>Bacteria</taxon>
        <taxon>Bacillati</taxon>
        <taxon>Actinomycetota</taxon>
        <taxon>Actinomycetes</taxon>
        <taxon>Kitasatosporales</taxon>
        <taxon>Streptomycetaceae</taxon>
        <taxon>Streptomyces</taxon>
    </lineage>
</organism>
<name>A0ABU2VIN8_9ACTN</name>
<evidence type="ECO:0000313" key="1">
    <source>
        <dbReference type="EMBL" id="MDT0485449.1"/>
    </source>
</evidence>
<proteinExistence type="predicted"/>
<keyword evidence="2" id="KW-1185">Reference proteome</keyword>
<comment type="caution">
    <text evidence="1">The sequence shown here is derived from an EMBL/GenBank/DDBJ whole genome shotgun (WGS) entry which is preliminary data.</text>
</comment>
<protein>
    <submittedName>
        <fullName evidence="1">Uncharacterized protein</fullName>
    </submittedName>
</protein>
<evidence type="ECO:0000313" key="2">
    <source>
        <dbReference type="Proteomes" id="UP001183824"/>
    </source>
</evidence>
<sequence length="53" mass="5054">MAIAFDSTCAVVMAATPAAAAARPRHPPKVTVTAGAGHDSLVCSAASCTAGAV</sequence>
<accession>A0ABU2VIN8</accession>